<dbReference type="SUPFAM" id="SSF48371">
    <property type="entry name" value="ARM repeat"/>
    <property type="match status" value="1"/>
</dbReference>
<dbReference type="Proteomes" id="UP000250079">
    <property type="component" value="Chromosome"/>
</dbReference>
<evidence type="ECO:0008006" key="3">
    <source>
        <dbReference type="Google" id="ProtNLM"/>
    </source>
</evidence>
<name>A0A2Z2P002_9GAMM</name>
<dbReference type="EMBL" id="CP018632">
    <property type="protein sequence ID" value="ASJ76035.1"/>
    <property type="molecule type" value="Genomic_DNA"/>
</dbReference>
<accession>A0A2Z2P002</accession>
<sequence length="374" mass="42111">MEPFKNLISAELVALIADQLAQCSDRKSANRFSRTVLETLQELELKERVQSIADALFEELPDHSVERHAALLGMLHPVVGIGFNRSSDTQGIAGWGIWPLSLIVGQHGLDDFEGGMILLREMTQRSTAEFAIRYFLIADQQRALAIMSSWVEDDNEDVRRLVSEGTRPRLPWGMRLPSLVKDPRPTFSLLEALRDDPTEYVRRSVANHLNDVAKDHPELVVDIARRWYENTSSEREKLLRHACRTLIKQGHQETLGLFGFPPAKADITPVNLSSERVSMGESLTISVLIESQSNKPQALSIDYVLHMLKANGSSSQRVFKGSVIRLEAGAQMNFSRTHKFREVTTRRHYPGTHAVHLRINGVDTPKTDFELACA</sequence>
<gene>
    <name evidence="1" type="ORF">IMCC3135_29930</name>
</gene>
<evidence type="ECO:0000313" key="1">
    <source>
        <dbReference type="EMBL" id="ASJ76035.1"/>
    </source>
</evidence>
<dbReference type="Pfam" id="PF08713">
    <property type="entry name" value="DNA_alkylation"/>
    <property type="match status" value="1"/>
</dbReference>
<evidence type="ECO:0000313" key="2">
    <source>
        <dbReference type="Proteomes" id="UP000250079"/>
    </source>
</evidence>
<dbReference type="InterPro" id="IPR016024">
    <property type="entry name" value="ARM-type_fold"/>
</dbReference>
<dbReference type="Gene3D" id="1.25.40.290">
    <property type="entry name" value="ARM repeat domains"/>
    <property type="match status" value="1"/>
</dbReference>
<protein>
    <recommendedName>
        <fullName evidence="3">DNA alkylation repair enzyme</fullName>
    </recommendedName>
</protein>
<dbReference type="InterPro" id="IPR014825">
    <property type="entry name" value="DNA_alkylation"/>
</dbReference>
<proteinExistence type="predicted"/>
<organism evidence="1 2">
    <name type="scientific">Granulosicoccus antarcticus IMCC3135</name>
    <dbReference type="NCBI Taxonomy" id="1192854"/>
    <lineage>
        <taxon>Bacteria</taxon>
        <taxon>Pseudomonadati</taxon>
        <taxon>Pseudomonadota</taxon>
        <taxon>Gammaproteobacteria</taxon>
        <taxon>Chromatiales</taxon>
        <taxon>Granulosicoccaceae</taxon>
        <taxon>Granulosicoccus</taxon>
    </lineage>
</organism>
<reference evidence="1 2" key="1">
    <citation type="submission" date="2016-12" db="EMBL/GenBank/DDBJ databases">
        <authorList>
            <person name="Song W.-J."/>
            <person name="Kurnit D.M."/>
        </authorList>
    </citation>
    <scope>NUCLEOTIDE SEQUENCE [LARGE SCALE GENOMIC DNA]</scope>
    <source>
        <strain evidence="1 2">IMCC3135</strain>
    </source>
</reference>
<dbReference type="AlphaFoldDB" id="A0A2Z2P002"/>
<dbReference type="KEGG" id="gai:IMCC3135_29930"/>
<dbReference type="OrthoDB" id="9797162at2"/>
<dbReference type="RefSeq" id="WP_088920860.1">
    <property type="nucleotide sequence ID" value="NZ_CP018632.1"/>
</dbReference>
<keyword evidence="2" id="KW-1185">Reference proteome</keyword>